<evidence type="ECO:0000313" key="2">
    <source>
        <dbReference type="Proteomes" id="UP001596972"/>
    </source>
</evidence>
<protein>
    <submittedName>
        <fullName evidence="1">Uncharacterized protein</fullName>
    </submittedName>
</protein>
<evidence type="ECO:0000313" key="1">
    <source>
        <dbReference type="EMBL" id="MFD0904144.1"/>
    </source>
</evidence>
<dbReference type="RefSeq" id="WP_378303704.1">
    <property type="nucleotide sequence ID" value="NZ_JBHTJA010000075.1"/>
</dbReference>
<proteinExistence type="predicted"/>
<name>A0ABW3EUQ3_9ACTN</name>
<organism evidence="1 2">
    <name type="scientific">Actinomadura sediminis</name>
    <dbReference type="NCBI Taxonomy" id="1038904"/>
    <lineage>
        <taxon>Bacteria</taxon>
        <taxon>Bacillati</taxon>
        <taxon>Actinomycetota</taxon>
        <taxon>Actinomycetes</taxon>
        <taxon>Streptosporangiales</taxon>
        <taxon>Thermomonosporaceae</taxon>
        <taxon>Actinomadura</taxon>
    </lineage>
</organism>
<reference evidence="2" key="1">
    <citation type="journal article" date="2019" name="Int. J. Syst. Evol. Microbiol.">
        <title>The Global Catalogue of Microorganisms (GCM) 10K type strain sequencing project: providing services to taxonomists for standard genome sequencing and annotation.</title>
        <authorList>
            <consortium name="The Broad Institute Genomics Platform"/>
            <consortium name="The Broad Institute Genome Sequencing Center for Infectious Disease"/>
            <person name="Wu L."/>
            <person name="Ma J."/>
        </authorList>
    </citation>
    <scope>NUCLEOTIDE SEQUENCE [LARGE SCALE GENOMIC DNA]</scope>
    <source>
        <strain evidence="2">JCM 31202</strain>
    </source>
</reference>
<accession>A0ABW3EUQ3</accession>
<gene>
    <name evidence="1" type="ORF">ACFQ11_27430</name>
</gene>
<dbReference type="EMBL" id="JBHTJA010000075">
    <property type="protein sequence ID" value="MFD0904144.1"/>
    <property type="molecule type" value="Genomic_DNA"/>
</dbReference>
<keyword evidence="2" id="KW-1185">Reference proteome</keyword>
<feature type="non-terminal residue" evidence="1">
    <location>
        <position position="1"/>
    </location>
</feature>
<dbReference type="Proteomes" id="UP001596972">
    <property type="component" value="Unassembled WGS sequence"/>
</dbReference>
<sequence>LVCGAAAGLALRTGLAGAGPFGALQWCGQASAALAAGGLAGYAAVRAVTDVYYEAGLLRGAAVCLVAAVAVCAATDRWLDGRSVTRAA</sequence>
<comment type="caution">
    <text evidence="1">The sequence shown here is derived from an EMBL/GenBank/DDBJ whole genome shotgun (WGS) entry which is preliminary data.</text>
</comment>